<feature type="region of interest" description="Disordered" evidence="1">
    <location>
        <begin position="22"/>
        <end position="132"/>
    </location>
</feature>
<accession>A0A183JFZ3</accession>
<feature type="compositionally biased region" description="Polar residues" evidence="1">
    <location>
        <begin position="60"/>
        <end position="75"/>
    </location>
</feature>
<evidence type="ECO:0000256" key="1">
    <source>
        <dbReference type="SAM" id="MobiDB-lite"/>
    </source>
</evidence>
<dbReference type="EMBL" id="UZAK01001346">
    <property type="protein sequence ID" value="VDO68805.1"/>
    <property type="molecule type" value="Genomic_DNA"/>
</dbReference>
<evidence type="ECO:0000313" key="3">
    <source>
        <dbReference type="Proteomes" id="UP000279833"/>
    </source>
</evidence>
<proteinExistence type="predicted"/>
<dbReference type="STRING" id="6186.A0A183JFZ3"/>
<name>A0A183JFZ3_9TREM</name>
<dbReference type="WBParaSite" id="SCUD_0000161101-mRNA-1">
    <property type="protein sequence ID" value="SCUD_0000161101-mRNA-1"/>
    <property type="gene ID" value="SCUD_0000161101"/>
</dbReference>
<feature type="compositionally biased region" description="Low complexity" evidence="1">
    <location>
        <begin position="76"/>
        <end position="89"/>
    </location>
</feature>
<reference evidence="4" key="1">
    <citation type="submission" date="2016-06" db="UniProtKB">
        <authorList>
            <consortium name="WormBaseParasite"/>
        </authorList>
    </citation>
    <scope>IDENTIFICATION</scope>
</reference>
<sequence length="238" mass="26123">MMARAHQQFYCQGRKEVMKQLHTSTTNSVTSHIPTSSGNHTVLNCTTTTGSPASKRRCTTNDSLSSTGHSLNHTGNSSTNQTNSSTSSSGDEAESVKSNRLSPSGSKLSPNRNLQNSQEVNTDCETDQSNSTHWEPCGASELRCSACGYVGQTPRGMKMHRKLHECNGTTSKNPKSTCEIKTENDILTKNFDINLHVTNDHNSPLINNIKKLHKATNDNNNHNNSNAFLDDFVKKEQL</sequence>
<organism evidence="4">
    <name type="scientific">Schistosoma curassoni</name>
    <dbReference type="NCBI Taxonomy" id="6186"/>
    <lineage>
        <taxon>Eukaryota</taxon>
        <taxon>Metazoa</taxon>
        <taxon>Spiralia</taxon>
        <taxon>Lophotrochozoa</taxon>
        <taxon>Platyhelminthes</taxon>
        <taxon>Trematoda</taxon>
        <taxon>Digenea</taxon>
        <taxon>Strigeidida</taxon>
        <taxon>Schistosomatoidea</taxon>
        <taxon>Schistosomatidae</taxon>
        <taxon>Schistosoma</taxon>
    </lineage>
</organism>
<evidence type="ECO:0000313" key="4">
    <source>
        <dbReference type="WBParaSite" id="SCUD_0000161101-mRNA-1"/>
    </source>
</evidence>
<feature type="compositionally biased region" description="Polar residues" evidence="1">
    <location>
        <begin position="96"/>
        <end position="132"/>
    </location>
</feature>
<protein>
    <submittedName>
        <fullName evidence="4">C2H2-type domain-containing protein</fullName>
    </submittedName>
</protein>
<feature type="compositionally biased region" description="Polar residues" evidence="1">
    <location>
        <begin position="22"/>
        <end position="52"/>
    </location>
</feature>
<evidence type="ECO:0000313" key="2">
    <source>
        <dbReference type="EMBL" id="VDO68805.1"/>
    </source>
</evidence>
<dbReference type="AlphaFoldDB" id="A0A183JFZ3"/>
<dbReference type="Proteomes" id="UP000279833">
    <property type="component" value="Unassembled WGS sequence"/>
</dbReference>
<gene>
    <name evidence="2" type="ORF">SCUD_LOCUS1612</name>
</gene>
<reference evidence="2 3" key="2">
    <citation type="submission" date="2018-11" db="EMBL/GenBank/DDBJ databases">
        <authorList>
            <consortium name="Pathogen Informatics"/>
        </authorList>
    </citation>
    <scope>NUCLEOTIDE SEQUENCE [LARGE SCALE GENOMIC DNA]</scope>
    <source>
        <strain evidence="2">Dakar</strain>
        <strain evidence="3">Dakar, Senegal</strain>
    </source>
</reference>
<keyword evidence="3" id="KW-1185">Reference proteome</keyword>